<organism evidence="1 2">
    <name type="scientific">Populus trichocarpa</name>
    <name type="common">Western balsam poplar</name>
    <name type="synonym">Populus balsamifera subsp. trichocarpa</name>
    <dbReference type="NCBI Taxonomy" id="3694"/>
    <lineage>
        <taxon>Eukaryota</taxon>
        <taxon>Viridiplantae</taxon>
        <taxon>Streptophyta</taxon>
        <taxon>Embryophyta</taxon>
        <taxon>Tracheophyta</taxon>
        <taxon>Spermatophyta</taxon>
        <taxon>Magnoliopsida</taxon>
        <taxon>eudicotyledons</taxon>
        <taxon>Gunneridae</taxon>
        <taxon>Pentapetalae</taxon>
        <taxon>rosids</taxon>
        <taxon>fabids</taxon>
        <taxon>Malpighiales</taxon>
        <taxon>Salicaceae</taxon>
        <taxon>Saliceae</taxon>
        <taxon>Populus</taxon>
    </lineage>
</organism>
<protein>
    <submittedName>
        <fullName evidence="1">Uncharacterized protein</fullName>
    </submittedName>
</protein>
<evidence type="ECO:0000313" key="2">
    <source>
        <dbReference type="Proteomes" id="UP000006729"/>
    </source>
</evidence>
<dbReference type="EMBL" id="CM009296">
    <property type="protein sequence ID" value="KAI9391221.1"/>
    <property type="molecule type" value="Genomic_DNA"/>
</dbReference>
<dbReference type="Proteomes" id="UP000006729">
    <property type="component" value="Chromosome 7"/>
</dbReference>
<sequence>MKLLLKYAYYMKFYYGKLTIGYVMKQSTGDISFTIGKAISLMDAMGNAVPNIDLYNTIFKLVKAKAEDYLGELVSSVFIRIYLLGRYESSDCSLSEDEIYNRIWEFISAGKVIVADTETVIINDVHVPYAAGFLVVKPGEDVGSKPDNLIETYFSEECHKFLRKIRN</sequence>
<reference evidence="1 2" key="1">
    <citation type="journal article" date="2006" name="Science">
        <title>The genome of black cottonwood, Populus trichocarpa (Torr. &amp; Gray).</title>
        <authorList>
            <person name="Tuskan G.A."/>
            <person name="Difazio S."/>
            <person name="Jansson S."/>
            <person name="Bohlmann J."/>
            <person name="Grigoriev I."/>
            <person name="Hellsten U."/>
            <person name="Putnam N."/>
            <person name="Ralph S."/>
            <person name="Rombauts S."/>
            <person name="Salamov A."/>
            <person name="Schein J."/>
            <person name="Sterck L."/>
            <person name="Aerts A."/>
            <person name="Bhalerao R.R."/>
            <person name="Bhalerao R.P."/>
            <person name="Blaudez D."/>
            <person name="Boerjan W."/>
            <person name="Brun A."/>
            <person name="Brunner A."/>
            <person name="Busov V."/>
            <person name="Campbell M."/>
            <person name="Carlson J."/>
            <person name="Chalot M."/>
            <person name="Chapman J."/>
            <person name="Chen G.L."/>
            <person name="Cooper D."/>
            <person name="Coutinho P.M."/>
            <person name="Couturier J."/>
            <person name="Covert S."/>
            <person name="Cronk Q."/>
            <person name="Cunningham R."/>
            <person name="Davis J."/>
            <person name="Degroeve S."/>
            <person name="Dejardin A."/>
            <person name="Depamphilis C."/>
            <person name="Detter J."/>
            <person name="Dirks B."/>
            <person name="Dubchak I."/>
            <person name="Duplessis S."/>
            <person name="Ehlting J."/>
            <person name="Ellis B."/>
            <person name="Gendler K."/>
            <person name="Goodstein D."/>
            <person name="Gribskov M."/>
            <person name="Grimwood J."/>
            <person name="Groover A."/>
            <person name="Gunter L."/>
            <person name="Hamberger B."/>
            <person name="Heinze B."/>
            <person name="Helariutta Y."/>
            <person name="Henrissat B."/>
            <person name="Holligan D."/>
            <person name="Holt R."/>
            <person name="Huang W."/>
            <person name="Islam-Faridi N."/>
            <person name="Jones S."/>
            <person name="Jones-Rhoades M."/>
            <person name="Jorgensen R."/>
            <person name="Joshi C."/>
            <person name="Kangasjarvi J."/>
            <person name="Karlsson J."/>
            <person name="Kelleher C."/>
            <person name="Kirkpatrick R."/>
            <person name="Kirst M."/>
            <person name="Kohler A."/>
            <person name="Kalluri U."/>
            <person name="Larimer F."/>
            <person name="Leebens-Mack J."/>
            <person name="Leple J.C."/>
            <person name="Locascio P."/>
            <person name="Lou Y."/>
            <person name="Lucas S."/>
            <person name="Martin F."/>
            <person name="Montanini B."/>
            <person name="Napoli C."/>
            <person name="Nelson D.R."/>
            <person name="Nelson C."/>
            <person name="Nieminen K."/>
            <person name="Nilsson O."/>
            <person name="Pereda V."/>
            <person name="Peter G."/>
            <person name="Philippe R."/>
            <person name="Pilate G."/>
            <person name="Poliakov A."/>
            <person name="Razumovskaya J."/>
            <person name="Richardson P."/>
            <person name="Rinaldi C."/>
            <person name="Ritland K."/>
            <person name="Rouze P."/>
            <person name="Ryaboy D."/>
            <person name="Schmutz J."/>
            <person name="Schrader J."/>
            <person name="Segerman B."/>
            <person name="Shin H."/>
            <person name="Siddiqui A."/>
            <person name="Sterky F."/>
            <person name="Terry A."/>
            <person name="Tsai C.J."/>
            <person name="Uberbacher E."/>
            <person name="Unneberg P."/>
            <person name="Vahala J."/>
            <person name="Wall K."/>
            <person name="Wessler S."/>
            <person name="Yang G."/>
            <person name="Yin T."/>
            <person name="Douglas C."/>
            <person name="Marra M."/>
            <person name="Sandberg G."/>
            <person name="Van de Peer Y."/>
            <person name="Rokhsar D."/>
        </authorList>
    </citation>
    <scope>NUCLEOTIDE SEQUENCE [LARGE SCALE GENOMIC DNA]</scope>
    <source>
        <strain evidence="2">cv. Nisqually</strain>
    </source>
</reference>
<gene>
    <name evidence="1" type="ORF">POPTR_007G061821v4</name>
</gene>
<keyword evidence="2" id="KW-1185">Reference proteome</keyword>
<accession>A0ACC0SPP0</accession>
<proteinExistence type="predicted"/>
<name>A0ACC0SPP0_POPTR</name>
<comment type="caution">
    <text evidence="1">The sequence shown here is derived from an EMBL/GenBank/DDBJ whole genome shotgun (WGS) entry which is preliminary data.</text>
</comment>
<evidence type="ECO:0000313" key="1">
    <source>
        <dbReference type="EMBL" id="KAI9391221.1"/>
    </source>
</evidence>